<dbReference type="GO" id="GO:0004190">
    <property type="term" value="F:aspartic-type endopeptidase activity"/>
    <property type="evidence" value="ECO:0007669"/>
    <property type="project" value="UniProtKB-KW"/>
</dbReference>
<feature type="active site" evidence="6">
    <location>
        <position position="138"/>
    </location>
</feature>
<dbReference type="InterPro" id="IPR001969">
    <property type="entry name" value="Aspartic_peptidase_AS"/>
</dbReference>
<dbReference type="InterPro" id="IPR001461">
    <property type="entry name" value="Aspartic_peptidase_A1"/>
</dbReference>
<evidence type="ECO:0000256" key="2">
    <source>
        <dbReference type="ARBA" id="ARBA00022670"/>
    </source>
</evidence>
<evidence type="ECO:0000256" key="3">
    <source>
        <dbReference type="ARBA" id="ARBA00022729"/>
    </source>
</evidence>
<evidence type="ECO:0000256" key="7">
    <source>
        <dbReference type="RuleBase" id="RU000454"/>
    </source>
</evidence>
<dbReference type="PROSITE" id="PS51767">
    <property type="entry name" value="PEPTIDASE_A1"/>
    <property type="match status" value="1"/>
</dbReference>
<dbReference type="EMBL" id="JAQHRD010000001">
    <property type="protein sequence ID" value="KAJ6446803.1"/>
    <property type="molecule type" value="Genomic_DNA"/>
</dbReference>
<evidence type="ECO:0000313" key="11">
    <source>
        <dbReference type="Proteomes" id="UP001163105"/>
    </source>
</evidence>
<evidence type="ECO:0000259" key="9">
    <source>
        <dbReference type="PROSITE" id="PS51767"/>
    </source>
</evidence>
<reference evidence="10" key="1">
    <citation type="submission" date="2023-01" db="EMBL/GenBank/DDBJ databases">
        <title>The growth and conidiation of Purpureocillium lavendulum are regulated by nitrogen source and histone H3K14 acetylation.</title>
        <authorList>
            <person name="Tang P."/>
            <person name="Han J."/>
            <person name="Zhang C."/>
            <person name="Tang P."/>
            <person name="Qi F."/>
            <person name="Zhang K."/>
            <person name="Liang L."/>
        </authorList>
    </citation>
    <scope>NUCLEOTIDE SEQUENCE</scope>
    <source>
        <strain evidence="10">YMF1.00683</strain>
    </source>
</reference>
<feature type="region of interest" description="Disordered" evidence="8">
    <location>
        <begin position="78"/>
        <end position="99"/>
    </location>
</feature>
<feature type="domain" description="Peptidase A1" evidence="9">
    <location>
        <begin position="120"/>
        <end position="468"/>
    </location>
</feature>
<comment type="similarity">
    <text evidence="1 7">Belongs to the peptidase A1 family.</text>
</comment>
<dbReference type="PROSITE" id="PS00141">
    <property type="entry name" value="ASP_PROTEASE"/>
    <property type="match status" value="2"/>
</dbReference>
<keyword evidence="11" id="KW-1185">Reference proteome</keyword>
<dbReference type="GO" id="GO:0006508">
    <property type="term" value="P:proteolysis"/>
    <property type="evidence" value="ECO:0007669"/>
    <property type="project" value="UniProtKB-KW"/>
</dbReference>
<comment type="caution">
    <text evidence="10">The sequence shown here is derived from an EMBL/GenBank/DDBJ whole genome shotgun (WGS) entry which is preliminary data.</text>
</comment>
<proteinExistence type="inferred from homology"/>
<dbReference type="InterPro" id="IPR033876">
    <property type="entry name" value="SAP-like"/>
</dbReference>
<dbReference type="PRINTS" id="PR00792">
    <property type="entry name" value="PEPSIN"/>
</dbReference>
<dbReference type="SUPFAM" id="SSF50630">
    <property type="entry name" value="Acid proteases"/>
    <property type="match status" value="1"/>
</dbReference>
<name>A0AB34G521_9HYPO</name>
<sequence length="527" mass="55539">MRSSSSRSIPNRRVATSTPSLPRPRPPRAFALSPACCSLAMPSPSSVHAIALLGLGLSLLASTASAAGGTVAVPVVRRAHDDDDDQNRPAPLPLLARRGDGASTTPLGLDALNNITGGGYYADFDVGTPPQKLAFLLDTGSSDTWVNSVRADLCNDRDRQSQQQLWCQTPFNPNASSSFTTVARGGFNITYLDRRNIQGDYFKDTLAVHGKQVKNQQLGLALRTVRPTGILGLGYSAAVATNMTYPTVVDNMVSQGLIDAAVFSLYLNDADAKSGTILFGGVDTQKYYGSLATLPLARGHNASEPSPYYAVTLRGLAVDGVALEDLQGATAILDSGSSLTLLPARQAKALHDKFGVVSLEQLPVPLVDCAYRGDKGKATRFRFKFDNKTIGVPMDEMVLDYFPADAQKILMGDALKSLFGTWKSVCVFGVASALDYGVRSDAWALLGDPFLRSAYVVYDMANRQVGLAQANVNSDKSNVVAVKKGATALPDVAGVAEPSAAAQLAPSSYGVSAAALLMAVAAVLTTL</sequence>
<dbReference type="InterPro" id="IPR033121">
    <property type="entry name" value="PEPTIDASE_A1"/>
</dbReference>
<dbReference type="AlphaFoldDB" id="A0AB34G521"/>
<dbReference type="PANTHER" id="PTHR47966">
    <property type="entry name" value="BETA-SITE APP-CLEAVING ENZYME, ISOFORM A-RELATED"/>
    <property type="match status" value="1"/>
</dbReference>
<accession>A0AB34G521</accession>
<keyword evidence="3" id="KW-0732">Signal</keyword>
<protein>
    <submittedName>
        <fullName evidence="10">Peptidase aspartic, active site protein</fullName>
    </submittedName>
</protein>
<feature type="active site" evidence="6">
    <location>
        <position position="334"/>
    </location>
</feature>
<evidence type="ECO:0000256" key="1">
    <source>
        <dbReference type="ARBA" id="ARBA00007447"/>
    </source>
</evidence>
<dbReference type="Pfam" id="PF00026">
    <property type="entry name" value="Asp"/>
    <property type="match status" value="1"/>
</dbReference>
<organism evidence="10 11">
    <name type="scientific">Purpureocillium lavendulum</name>
    <dbReference type="NCBI Taxonomy" id="1247861"/>
    <lineage>
        <taxon>Eukaryota</taxon>
        <taxon>Fungi</taxon>
        <taxon>Dikarya</taxon>
        <taxon>Ascomycota</taxon>
        <taxon>Pezizomycotina</taxon>
        <taxon>Sordariomycetes</taxon>
        <taxon>Hypocreomycetidae</taxon>
        <taxon>Hypocreales</taxon>
        <taxon>Ophiocordycipitaceae</taxon>
        <taxon>Purpureocillium</taxon>
    </lineage>
</organism>
<keyword evidence="5 7" id="KW-0378">Hydrolase</keyword>
<dbReference type="Gene3D" id="2.40.70.10">
    <property type="entry name" value="Acid Proteases"/>
    <property type="match status" value="2"/>
</dbReference>
<evidence type="ECO:0000313" key="10">
    <source>
        <dbReference type="EMBL" id="KAJ6446803.1"/>
    </source>
</evidence>
<evidence type="ECO:0000256" key="8">
    <source>
        <dbReference type="SAM" id="MobiDB-lite"/>
    </source>
</evidence>
<keyword evidence="2 7" id="KW-0645">Protease</keyword>
<dbReference type="CDD" id="cd05474">
    <property type="entry name" value="SAP_like"/>
    <property type="match status" value="1"/>
</dbReference>
<evidence type="ECO:0000256" key="6">
    <source>
        <dbReference type="PIRSR" id="PIRSR601461-1"/>
    </source>
</evidence>
<dbReference type="InterPro" id="IPR021109">
    <property type="entry name" value="Peptidase_aspartic_dom_sf"/>
</dbReference>
<dbReference type="Proteomes" id="UP001163105">
    <property type="component" value="Unassembled WGS sequence"/>
</dbReference>
<evidence type="ECO:0000256" key="4">
    <source>
        <dbReference type="ARBA" id="ARBA00022750"/>
    </source>
</evidence>
<gene>
    <name evidence="10" type="ORF">O9K51_01576</name>
</gene>
<evidence type="ECO:0000256" key="5">
    <source>
        <dbReference type="ARBA" id="ARBA00022801"/>
    </source>
</evidence>
<dbReference type="PANTHER" id="PTHR47966:SF65">
    <property type="entry name" value="ASPARTIC-TYPE ENDOPEPTIDASE"/>
    <property type="match status" value="1"/>
</dbReference>
<keyword evidence="4 7" id="KW-0064">Aspartyl protease</keyword>
<feature type="region of interest" description="Disordered" evidence="8">
    <location>
        <begin position="1"/>
        <end position="27"/>
    </location>
</feature>